<comment type="caution">
    <text evidence="3">The sequence shown here is derived from an EMBL/GenBank/DDBJ whole genome shotgun (WGS) entry which is preliminary data.</text>
</comment>
<organism evidence="3 4">
    <name type="scientific">Pseudoalteromonas spongiae</name>
    <dbReference type="NCBI Taxonomy" id="298657"/>
    <lineage>
        <taxon>Bacteria</taxon>
        <taxon>Pseudomonadati</taxon>
        <taxon>Pseudomonadota</taxon>
        <taxon>Gammaproteobacteria</taxon>
        <taxon>Alteromonadales</taxon>
        <taxon>Pseudoalteromonadaceae</taxon>
        <taxon>Pseudoalteromonas</taxon>
    </lineage>
</organism>
<name>A0ABU8EUT9_9GAMM</name>
<reference evidence="3 4" key="1">
    <citation type="submission" date="2023-12" db="EMBL/GenBank/DDBJ databases">
        <title>Friends and Foes: Symbiotic and Algicidal bacterial influence on Karenia brevis blooms.</title>
        <authorList>
            <person name="Fei C."/>
            <person name="Mohamed A.R."/>
            <person name="Booker A."/>
            <person name="Arshad M."/>
            <person name="Klass S."/>
            <person name="Ahn S."/>
            <person name="Gilbert P.M."/>
            <person name="Heil C.A."/>
            <person name="Martinez J.M."/>
            <person name="Amin S.A."/>
        </authorList>
    </citation>
    <scope>NUCLEOTIDE SEQUENCE [LARGE SCALE GENOMIC DNA]</scope>
    <source>
        <strain evidence="3 4">CE15</strain>
    </source>
</reference>
<dbReference type="Proteomes" id="UP001382455">
    <property type="component" value="Unassembled WGS sequence"/>
</dbReference>
<sequence length="321" mass="36236">MRHYLILPLLLFAVFTLHAKQHFATPYSERVYVTQITKAFADELNREIGLNIVFHSGESLYKHNEIYRALRTNQIQLGEIFIARLSNHAAIYQLDNLPFLATNFSSAQQLANQQAVELRSQFAEHGLHLLFTNPWPPQGLFTSKAIKTANDLSGLKVRSYSAMTAKLANHLKMIPTAVSSAEIAQAFATGMIEAMITSPATGVSSRAWQFSRYYTPINAWIPKNMVLMNHALYQSLTPTQKQKLKQVVNKYQQRAWQQAEQQTTQMTKLLADNGMIISPVSDSLSQSLKIVGANMAQEWALNATQSELHVLQKFKEQQNAQ</sequence>
<dbReference type="PANTHER" id="PTHR33376:SF4">
    <property type="entry name" value="SIALIC ACID-BINDING PERIPLASMIC PROTEIN SIAP"/>
    <property type="match status" value="1"/>
</dbReference>
<dbReference type="NCBIfam" id="NF037995">
    <property type="entry name" value="TRAP_S1"/>
    <property type="match status" value="1"/>
</dbReference>
<proteinExistence type="predicted"/>
<evidence type="ECO:0000256" key="1">
    <source>
        <dbReference type="ARBA" id="ARBA00022729"/>
    </source>
</evidence>
<keyword evidence="4" id="KW-1185">Reference proteome</keyword>
<protein>
    <submittedName>
        <fullName evidence="3">TRAP transporter substrate-binding protein</fullName>
    </submittedName>
</protein>
<accession>A0ABU8EUT9</accession>
<dbReference type="InterPro" id="IPR038404">
    <property type="entry name" value="TRAP_DctP_sf"/>
</dbReference>
<dbReference type="CDD" id="cd13602">
    <property type="entry name" value="PBP2_TRAP_BpDctp6_7"/>
    <property type="match status" value="1"/>
</dbReference>
<dbReference type="InterPro" id="IPR018389">
    <property type="entry name" value="DctP_fam"/>
</dbReference>
<dbReference type="Gene3D" id="3.40.190.170">
    <property type="entry name" value="Bacterial extracellular solute-binding protein, family 7"/>
    <property type="match status" value="1"/>
</dbReference>
<evidence type="ECO:0000313" key="4">
    <source>
        <dbReference type="Proteomes" id="UP001382455"/>
    </source>
</evidence>
<feature type="signal peptide" evidence="2">
    <location>
        <begin position="1"/>
        <end position="19"/>
    </location>
</feature>
<gene>
    <name evidence="3" type="ORF">WAE96_12875</name>
</gene>
<dbReference type="EMBL" id="JBAWKS010000001">
    <property type="protein sequence ID" value="MEI4550555.1"/>
    <property type="molecule type" value="Genomic_DNA"/>
</dbReference>
<evidence type="ECO:0000256" key="2">
    <source>
        <dbReference type="SAM" id="SignalP"/>
    </source>
</evidence>
<feature type="chain" id="PRO_5047063495" evidence="2">
    <location>
        <begin position="20"/>
        <end position="321"/>
    </location>
</feature>
<dbReference type="PANTHER" id="PTHR33376">
    <property type="match status" value="1"/>
</dbReference>
<dbReference type="RefSeq" id="WP_336435708.1">
    <property type="nucleotide sequence ID" value="NZ_JBAWKS010000001.1"/>
</dbReference>
<evidence type="ECO:0000313" key="3">
    <source>
        <dbReference type="EMBL" id="MEI4550555.1"/>
    </source>
</evidence>
<dbReference type="Pfam" id="PF03480">
    <property type="entry name" value="DctP"/>
    <property type="match status" value="1"/>
</dbReference>
<keyword evidence="1 2" id="KW-0732">Signal</keyword>